<evidence type="ECO:0000313" key="2">
    <source>
        <dbReference type="EMBL" id="KOB71853.1"/>
    </source>
</evidence>
<comment type="caution">
    <text evidence="2">The sequence shown here is derived from an EMBL/GenBank/DDBJ whole genome shotgun (WGS) entry which is preliminary data.</text>
</comment>
<dbReference type="SUPFAM" id="SSF57903">
    <property type="entry name" value="FYVE/PHD zinc finger"/>
    <property type="match status" value="1"/>
</dbReference>
<dbReference type="Pfam" id="PF25298">
    <property type="entry name" value="Baculo_FP_2nd"/>
    <property type="match status" value="1"/>
</dbReference>
<dbReference type="STRING" id="104452.A0A0L7L8J7"/>
<gene>
    <name evidence="2" type="ORF">OBRU01_13060</name>
</gene>
<dbReference type="PANTHER" id="PTHR11505">
    <property type="entry name" value="L1 TRANSPOSABLE ELEMENT-RELATED"/>
    <property type="match status" value="1"/>
</dbReference>
<keyword evidence="3" id="KW-1185">Reference proteome</keyword>
<dbReference type="EMBL" id="JTDY01002226">
    <property type="protein sequence ID" value="KOB71853.1"/>
    <property type="molecule type" value="Genomic_DNA"/>
</dbReference>
<dbReference type="Proteomes" id="UP000037510">
    <property type="component" value="Unassembled WGS sequence"/>
</dbReference>
<dbReference type="InterPro" id="IPR057251">
    <property type="entry name" value="FP_C"/>
</dbReference>
<accession>A0A0L7L8J7</accession>
<dbReference type="InterPro" id="IPR013083">
    <property type="entry name" value="Znf_RING/FYVE/PHD"/>
</dbReference>
<name>A0A0L7L8J7_OPEBR</name>
<feature type="domain" description="FP protein C-terminal" evidence="1">
    <location>
        <begin position="323"/>
        <end position="374"/>
    </location>
</feature>
<dbReference type="Gene3D" id="3.30.70.1820">
    <property type="entry name" value="L1 transposable element, RRM domain"/>
    <property type="match status" value="1"/>
</dbReference>
<dbReference type="InterPro" id="IPR011011">
    <property type="entry name" value="Znf_FYVE_PHD"/>
</dbReference>
<evidence type="ECO:0000313" key="3">
    <source>
        <dbReference type="Proteomes" id="UP000037510"/>
    </source>
</evidence>
<proteinExistence type="predicted"/>
<dbReference type="InterPro" id="IPR004244">
    <property type="entry name" value="Transposase_22"/>
</dbReference>
<organism evidence="2 3">
    <name type="scientific">Operophtera brumata</name>
    <name type="common">Winter moth</name>
    <name type="synonym">Phalaena brumata</name>
    <dbReference type="NCBI Taxonomy" id="104452"/>
    <lineage>
        <taxon>Eukaryota</taxon>
        <taxon>Metazoa</taxon>
        <taxon>Ecdysozoa</taxon>
        <taxon>Arthropoda</taxon>
        <taxon>Hexapoda</taxon>
        <taxon>Insecta</taxon>
        <taxon>Pterygota</taxon>
        <taxon>Neoptera</taxon>
        <taxon>Endopterygota</taxon>
        <taxon>Lepidoptera</taxon>
        <taxon>Glossata</taxon>
        <taxon>Ditrysia</taxon>
        <taxon>Geometroidea</taxon>
        <taxon>Geometridae</taxon>
        <taxon>Larentiinae</taxon>
        <taxon>Operophtera</taxon>
    </lineage>
</organism>
<protein>
    <recommendedName>
        <fullName evidence="1">FP protein C-terminal domain-containing protein</fullName>
    </recommendedName>
</protein>
<sequence length="375" mass="42625">MDNCDGCRTPILSRDFMICQGCEQKYDLQCADLSPKRFRKLSQEGKLKWRCFGCKCKQPKVGNTSTPLRPTQQSKGDDKVVAEVPVAGSNVTLRKKTEQLTSSSSCAVDCVTEEVLRDIWKNEMRQEMQAMLEATIKNTITDQLKTIHNQCTGFTESIAYVSTQYEDLRNQIVDLKKLLGSTSSELKCLKVENKTLKGDLSACMTRVKALEDENMKQQQWVRLQNLEITGIPEDKNESTSELVLKVTKHIGVNIEPYELEFAHRVQPRRAESAARARSIIVRLRERVVKDRIIAAARKHRAITAKDMGIGSESNKIYVNEHLTKDSKMLLNSCKQKAKEVNYKYTWTKNCRIYVRKNETSPAIPINSSADLIKIA</sequence>
<reference evidence="2 3" key="1">
    <citation type="journal article" date="2015" name="Genome Biol. Evol.">
        <title>The genome of winter moth (Operophtera brumata) provides a genomic perspective on sexual dimorphism and phenology.</title>
        <authorList>
            <person name="Derks M.F."/>
            <person name="Smit S."/>
            <person name="Salis L."/>
            <person name="Schijlen E."/>
            <person name="Bossers A."/>
            <person name="Mateman C."/>
            <person name="Pijl A.S."/>
            <person name="de Ridder D."/>
            <person name="Groenen M.A."/>
            <person name="Visser M.E."/>
            <person name="Megens H.J."/>
        </authorList>
    </citation>
    <scope>NUCLEOTIDE SEQUENCE [LARGE SCALE GENOMIC DNA]</scope>
    <source>
        <strain evidence="2">WM2013NL</strain>
        <tissue evidence="2">Head and thorax</tissue>
    </source>
</reference>
<dbReference type="Gene3D" id="3.30.40.10">
    <property type="entry name" value="Zinc/RING finger domain, C3HC4 (zinc finger)"/>
    <property type="match status" value="1"/>
</dbReference>
<dbReference type="AlphaFoldDB" id="A0A0L7L8J7"/>
<evidence type="ECO:0000259" key="1">
    <source>
        <dbReference type="Pfam" id="PF25298"/>
    </source>
</evidence>